<dbReference type="EMBL" id="VUOB01000042">
    <property type="protein sequence ID" value="KAA2258061.1"/>
    <property type="molecule type" value="Genomic_DNA"/>
</dbReference>
<comment type="caution">
    <text evidence="1">The sequence shown here is derived from an EMBL/GenBank/DDBJ whole genome shotgun (WGS) entry which is preliminary data.</text>
</comment>
<keyword evidence="2" id="KW-1185">Reference proteome</keyword>
<reference evidence="1 2" key="2">
    <citation type="submission" date="2019-09" db="EMBL/GenBank/DDBJ databases">
        <authorList>
            <person name="Jin C."/>
        </authorList>
    </citation>
    <scope>NUCLEOTIDE SEQUENCE [LARGE SCALE GENOMIC DNA]</scope>
    <source>
        <strain evidence="1 2">AN110305</strain>
    </source>
</reference>
<dbReference type="RefSeq" id="WP_149852031.1">
    <property type="nucleotide sequence ID" value="NZ_VUOB01000042.1"/>
</dbReference>
<accession>A0A5B2X4M0</accession>
<dbReference type="AlphaFoldDB" id="A0A5B2X4M0"/>
<dbReference type="Proteomes" id="UP000323454">
    <property type="component" value="Unassembled WGS sequence"/>
</dbReference>
<organism evidence="1 2">
    <name type="scientific">Solihabitans fulvus</name>
    <dbReference type="NCBI Taxonomy" id="1892852"/>
    <lineage>
        <taxon>Bacteria</taxon>
        <taxon>Bacillati</taxon>
        <taxon>Actinomycetota</taxon>
        <taxon>Actinomycetes</taxon>
        <taxon>Pseudonocardiales</taxon>
        <taxon>Pseudonocardiaceae</taxon>
        <taxon>Solihabitans</taxon>
    </lineage>
</organism>
<name>A0A5B2X4M0_9PSEU</name>
<dbReference type="OrthoDB" id="3690688at2"/>
<proteinExistence type="predicted"/>
<reference evidence="1 2" key="1">
    <citation type="submission" date="2019-09" db="EMBL/GenBank/DDBJ databases">
        <title>Goodfellowia gen. nov., a new genus of the Pseudonocardineae related to Actinoalloteichus, containing Goodfellowia coeruleoviolacea gen. nov., comb. nov. gen. nov., comb. nov.</title>
        <authorList>
            <person name="Labeda D."/>
        </authorList>
    </citation>
    <scope>NUCLEOTIDE SEQUENCE [LARGE SCALE GENOMIC DNA]</scope>
    <source>
        <strain evidence="1 2">AN110305</strain>
    </source>
</reference>
<evidence type="ECO:0000313" key="1">
    <source>
        <dbReference type="EMBL" id="KAA2258061.1"/>
    </source>
</evidence>
<evidence type="ECO:0000313" key="2">
    <source>
        <dbReference type="Proteomes" id="UP000323454"/>
    </source>
</evidence>
<sequence length="304" mass="33580">MARTSLPPELAEALRLGPFDLALRLAIRHRGLSLARVRAHLRGLGTDLGQSTLSYWQRGLRRPEAAGDTVRALETVLRLPPNSLVALVEAGPSPRQEFAGVYPKWERHAELMPKFDLDPTHRPNQELQVVAVHDFVEFGRDREQRRQTTRMVVSALRSGPDRYFAVFVGDDGCRIEDVAVRTGEGCRVGRVRHLPADGMLAAELLFDRRLVVGETHVFRFCVAGGAGGPSTGVTRSFARPVGSYLAQLEFHRRAVPARCTRQFLAAQAREPMGREDLQCCLGLVASAYFADLGAGTAQIGFEWS</sequence>
<protein>
    <submittedName>
        <fullName evidence="1">Uncharacterized protein</fullName>
    </submittedName>
</protein>
<gene>
    <name evidence="1" type="ORF">F0L68_24065</name>
</gene>